<keyword evidence="4" id="KW-1185">Reference proteome</keyword>
<dbReference type="InterPro" id="IPR001296">
    <property type="entry name" value="Glyco_trans_1"/>
</dbReference>
<feature type="domain" description="Glycosyltransferase subfamily 4-like N-terminal" evidence="2">
    <location>
        <begin position="15"/>
        <end position="120"/>
    </location>
</feature>
<evidence type="ECO:0000259" key="1">
    <source>
        <dbReference type="Pfam" id="PF00534"/>
    </source>
</evidence>
<dbReference type="SUPFAM" id="SSF53756">
    <property type="entry name" value="UDP-Glycosyltransferase/glycogen phosphorylase"/>
    <property type="match status" value="1"/>
</dbReference>
<evidence type="ECO:0000313" key="4">
    <source>
        <dbReference type="Proteomes" id="UP000198811"/>
    </source>
</evidence>
<sequence>MRVCIIGPVNTEKSFGGVALFTESLADGFLHEGHEVLIITDYSNRRTTLNGTPIVSVCTNMARKNIKAILKIRNKVKEFNPDITVSSLEYSISLLKKKGMKKDMRRIHFVHGFPSVRYYGLIKLFIMLILDKLYTKNFEYSFVNSNFALMINNDIYKNKIDEVINIGLGYDFLEQIKDVGEIKNSSNGKLLYVGRLFDAKKVDIILLALKYIKKKYGEEYELDVVGNGPQENRLKEISLKYNLKVNFVGSVTPKETIEFYRNSEIFISLNPHEPFGMVYLEALANGCKIICPSSGGQLDFLVDYLDRVKLTNAFDYISVGDAIVEMFKRKVEPIDCNYIIKKYSYDNVAKNIIKHLNK</sequence>
<name>A0ABY0QMN3_CLOCO</name>
<dbReference type="InterPro" id="IPR028098">
    <property type="entry name" value="Glyco_trans_4-like_N"/>
</dbReference>
<dbReference type="Pfam" id="PF00534">
    <property type="entry name" value="Glycos_transf_1"/>
    <property type="match status" value="1"/>
</dbReference>
<evidence type="ECO:0000313" key="3">
    <source>
        <dbReference type="EMBL" id="SDL28458.1"/>
    </source>
</evidence>
<dbReference type="Gene3D" id="3.40.50.2000">
    <property type="entry name" value="Glycogen Phosphorylase B"/>
    <property type="match status" value="2"/>
</dbReference>
<dbReference type="EMBL" id="FNGL01000016">
    <property type="protein sequence ID" value="SDL28458.1"/>
    <property type="molecule type" value="Genomic_DNA"/>
</dbReference>
<feature type="domain" description="Glycosyl transferase family 1" evidence="1">
    <location>
        <begin position="183"/>
        <end position="308"/>
    </location>
</feature>
<dbReference type="Pfam" id="PF13439">
    <property type="entry name" value="Glyco_transf_4"/>
    <property type="match status" value="1"/>
</dbReference>
<dbReference type="PANTHER" id="PTHR45947">
    <property type="entry name" value="SULFOQUINOVOSYL TRANSFERASE SQD2"/>
    <property type="match status" value="1"/>
</dbReference>
<dbReference type="Proteomes" id="UP000198811">
    <property type="component" value="Unassembled WGS sequence"/>
</dbReference>
<dbReference type="PANTHER" id="PTHR45947:SF3">
    <property type="entry name" value="SULFOQUINOVOSYL TRANSFERASE SQD2"/>
    <property type="match status" value="1"/>
</dbReference>
<gene>
    <name evidence="3" type="ORF">SAMN05216497_11631</name>
</gene>
<reference evidence="3 4" key="1">
    <citation type="submission" date="2016-10" db="EMBL/GenBank/DDBJ databases">
        <authorList>
            <person name="Varghese N."/>
            <person name="Submissions S."/>
        </authorList>
    </citation>
    <scope>NUCLEOTIDE SEQUENCE [LARGE SCALE GENOMIC DNA]</scope>
    <source>
        <strain evidence="3 4">NLAE-zl-C224</strain>
    </source>
</reference>
<protein>
    <submittedName>
        <fullName evidence="3">Glycosyltransferase involved in cell wall bisynthesis</fullName>
    </submittedName>
</protein>
<accession>A0ABY0QMN3</accession>
<organism evidence="3 4">
    <name type="scientific">Clostridium cochlearium</name>
    <dbReference type="NCBI Taxonomy" id="1494"/>
    <lineage>
        <taxon>Bacteria</taxon>
        <taxon>Bacillati</taxon>
        <taxon>Bacillota</taxon>
        <taxon>Clostridia</taxon>
        <taxon>Eubacteriales</taxon>
        <taxon>Clostridiaceae</taxon>
        <taxon>Clostridium</taxon>
    </lineage>
</organism>
<dbReference type="InterPro" id="IPR050194">
    <property type="entry name" value="Glycosyltransferase_grp1"/>
</dbReference>
<comment type="caution">
    <text evidence="3">The sequence shown here is derived from an EMBL/GenBank/DDBJ whole genome shotgun (WGS) entry which is preliminary data.</text>
</comment>
<dbReference type="CDD" id="cd03801">
    <property type="entry name" value="GT4_PimA-like"/>
    <property type="match status" value="1"/>
</dbReference>
<evidence type="ECO:0000259" key="2">
    <source>
        <dbReference type="Pfam" id="PF13439"/>
    </source>
</evidence>
<dbReference type="RefSeq" id="WP_089866843.1">
    <property type="nucleotide sequence ID" value="NZ_FNGL01000016.1"/>
</dbReference>
<proteinExistence type="predicted"/>